<feature type="active site" evidence="6">
    <location>
        <position position="252"/>
    </location>
</feature>
<evidence type="ECO:0000256" key="9">
    <source>
        <dbReference type="SAM" id="MobiDB-lite"/>
    </source>
</evidence>
<feature type="compositionally biased region" description="Basic and acidic residues" evidence="9">
    <location>
        <begin position="655"/>
        <end position="670"/>
    </location>
</feature>
<feature type="active site" evidence="6">
    <location>
        <position position="365"/>
    </location>
</feature>
<dbReference type="InterPro" id="IPR001382">
    <property type="entry name" value="Glyco_hydro_47"/>
</dbReference>
<dbReference type="Gene3D" id="1.50.10.10">
    <property type="match status" value="1"/>
</dbReference>
<comment type="caution">
    <text evidence="11">The sequence shown here is derived from an EMBL/GenBank/DDBJ whole genome shotgun (WGS) entry which is preliminary data.</text>
</comment>
<dbReference type="SUPFAM" id="SSF48225">
    <property type="entry name" value="Seven-hairpin glycosidases"/>
    <property type="match status" value="1"/>
</dbReference>
<feature type="signal peptide" evidence="10">
    <location>
        <begin position="1"/>
        <end position="17"/>
    </location>
</feature>
<feature type="compositionally biased region" description="Acidic residues" evidence="9">
    <location>
        <begin position="600"/>
        <end position="613"/>
    </location>
</feature>
<comment type="subcellular location">
    <subcellularLocation>
        <location evidence="1">Endoplasmic reticulum</location>
    </subcellularLocation>
</comment>
<dbReference type="GO" id="GO:0044322">
    <property type="term" value="C:endoplasmic reticulum quality control compartment"/>
    <property type="evidence" value="ECO:0007669"/>
    <property type="project" value="GOC"/>
</dbReference>
<feature type="region of interest" description="Disordered" evidence="9">
    <location>
        <begin position="559"/>
        <end position="711"/>
    </location>
</feature>
<dbReference type="GO" id="GO:0004571">
    <property type="term" value="F:mannosyl-oligosaccharide 1,2-alpha-mannosidase activity"/>
    <property type="evidence" value="ECO:0007669"/>
    <property type="project" value="InterPro"/>
</dbReference>
<evidence type="ECO:0000256" key="6">
    <source>
        <dbReference type="PIRSR" id="PIRSR601382-1"/>
    </source>
</evidence>
<feature type="compositionally biased region" description="Basic and acidic residues" evidence="9">
    <location>
        <begin position="696"/>
        <end position="706"/>
    </location>
</feature>
<comment type="cofactor">
    <cofactor evidence="7">
        <name>Ca(2+)</name>
        <dbReference type="ChEBI" id="CHEBI:29108"/>
    </cofactor>
</comment>
<keyword evidence="10" id="KW-0732">Signal</keyword>
<feature type="compositionally biased region" description="Basic and acidic residues" evidence="9">
    <location>
        <begin position="570"/>
        <end position="591"/>
    </location>
</feature>
<organism evidence="11 12">
    <name type="scientific">Cylicocyclus nassatus</name>
    <name type="common">Nematode worm</name>
    <dbReference type="NCBI Taxonomy" id="53992"/>
    <lineage>
        <taxon>Eukaryota</taxon>
        <taxon>Metazoa</taxon>
        <taxon>Ecdysozoa</taxon>
        <taxon>Nematoda</taxon>
        <taxon>Chromadorea</taxon>
        <taxon>Rhabditida</taxon>
        <taxon>Rhabditina</taxon>
        <taxon>Rhabditomorpha</taxon>
        <taxon>Strongyloidea</taxon>
        <taxon>Strongylidae</taxon>
        <taxon>Cylicocyclus</taxon>
    </lineage>
</organism>
<keyword evidence="7" id="KW-0106">Calcium</keyword>
<sequence>MLLRQWIWLVLFSCCSTIEFNDEMMTKYREKVRDMFYHAYNGYLNHAFPLDELMPITCKGQDTWGSFSLSLVDALDTLIVMGNTTEFKRAVDLVLKSVRTDANVNVSVFETNIRVVGGLLSAHMLSGRVEGMVLEDGWPCSGPLLRLAEAMAARLLPAFNTETGMPYGTVNLKYGVPKRETPITCTAGVSTFIVEFGTLSRLTGDPQFERVALRALEALWRTRSSIGLVGNHINVRTGQWTATDTGIGAGVDSYFEYLVKGALLLQRPALMEQFREYQAAINRYVRKGDWFLWVNMHKASVSLPIFQSLEAFYPGLLTMIGEVEDAARIMLQYSQVVRQYGFPPEFYNIQNSVSEKRTAFPLRPEVAESLMYLYRATQDPHYLELGAQLVDAIEHSAKTPCGYATINNVNDHSIEDRMESFFLAETTKYLYLLFDPDNFLHNDGIDARIVDTPNGECVIDAGGYIFNTEAHPIDPGIVHCCSAQRQAEREAVQNWEDQFDLLSILDHRETVESHDLQKETLPEFLAGLKEIREDPAFFENKRREVPGSEDIEYEIDESFLENKTSPAESHAVKKAEDTKVQDEKNVEEQKSEVLGASSETEIEEGSSEVEETPETEKETPEVKEKTTEAEKRTEVIEEASGAEETVPEAPSGAKQVEDVKTSTKMEDDTKGGGVSPPKDYQDDEQTSNEDTASVDKATETSGKEEESQIPAPLIVSNHQQTSEKPPKPPLPPFVASIGATRAWKMKMNQKDILKKVRALIHQARLHDEEKHEQGEASDSADRLVETMGPFKELLKMLPAGRMLTIGGDLIKEAKELDDEFFEEMKFRAEMKNYVATLPVVAALCKNCCYPPEELGHSAVYRVWISAIYKNYIYPKREISYEIGPLCWPHEEPRVEDNYRNIAPEVSSDTYIPGDVPMEVFFNLRSLTNFEISDVTDYKFEQLLTPPLGFSYKFIGAGQVSLPFNQTWSSH</sequence>
<evidence type="ECO:0000256" key="2">
    <source>
        <dbReference type="ARBA" id="ARBA00007658"/>
    </source>
</evidence>
<feature type="active site" description="Proton donor" evidence="6">
    <location>
        <position position="110"/>
    </location>
</feature>
<gene>
    <name evidence="11" type="ORF">CYNAS_LOCUS1490</name>
</gene>
<protein>
    <recommendedName>
        <fullName evidence="8">alpha-1,2-Mannosidase</fullName>
        <ecNumber evidence="8">3.2.1.-</ecNumber>
    </recommendedName>
</protein>
<keyword evidence="3" id="KW-0256">Endoplasmic reticulum</keyword>
<feature type="compositionally biased region" description="Basic and acidic residues" evidence="9">
    <location>
        <begin position="614"/>
        <end position="635"/>
    </location>
</feature>
<dbReference type="PANTHER" id="PTHR45679">
    <property type="entry name" value="ER DEGRADATION-ENHANCING ALPHA-MANNOSIDASE-LIKE PROTEIN 2"/>
    <property type="match status" value="1"/>
</dbReference>
<comment type="function">
    <text evidence="5">Involved in the endoplasmic reticulum-associated degradation (ERAD) pathway that targets misfolded glycoproteins for degradation in an N-glycan-dependent manner. May initiate ERAD by promoting the first mannose trimming step of ERAD substrates, from Man9GlcNAc2 to Man8GlcNAc2. Seems to recognize and bind to exposed hydrophobic regions in target proteins.</text>
</comment>
<dbReference type="EC" id="3.2.1.-" evidence="8"/>
<keyword evidence="8" id="KW-0326">Glycosidase</keyword>
<name>A0AA36GD05_CYLNA</name>
<dbReference type="Proteomes" id="UP001176961">
    <property type="component" value="Unassembled WGS sequence"/>
</dbReference>
<accession>A0AA36GD05</accession>
<dbReference type="GO" id="GO:1904380">
    <property type="term" value="P:endoplasmic reticulum mannose trimming"/>
    <property type="evidence" value="ECO:0007669"/>
    <property type="project" value="InterPro"/>
</dbReference>
<dbReference type="InterPro" id="IPR036026">
    <property type="entry name" value="Seven-hairpin_glycosidases"/>
</dbReference>
<dbReference type="Pfam" id="PF01532">
    <property type="entry name" value="Glyco_hydro_47"/>
    <property type="match status" value="1"/>
</dbReference>
<keyword evidence="8" id="KW-0378">Hydrolase</keyword>
<keyword evidence="7" id="KW-0479">Metal-binding</keyword>
<keyword evidence="4" id="KW-0325">Glycoprotein</keyword>
<dbReference type="GO" id="GO:0005975">
    <property type="term" value="P:carbohydrate metabolic process"/>
    <property type="evidence" value="ECO:0007669"/>
    <property type="project" value="InterPro"/>
</dbReference>
<evidence type="ECO:0000256" key="1">
    <source>
        <dbReference type="ARBA" id="ARBA00004240"/>
    </source>
</evidence>
<dbReference type="InterPro" id="IPR044674">
    <property type="entry name" value="EDEM1/2/3"/>
</dbReference>
<dbReference type="FunFam" id="1.50.10.10:FF:000015">
    <property type="entry name" value="alpha-1,2-Mannosidase"/>
    <property type="match status" value="1"/>
</dbReference>
<evidence type="ECO:0000313" key="11">
    <source>
        <dbReference type="EMBL" id="CAJ0589507.1"/>
    </source>
</evidence>
<proteinExistence type="inferred from homology"/>
<evidence type="ECO:0000256" key="3">
    <source>
        <dbReference type="ARBA" id="ARBA00022824"/>
    </source>
</evidence>
<feature type="binding site" evidence="7">
    <location>
        <position position="468"/>
    </location>
    <ligand>
        <name>Ca(2+)</name>
        <dbReference type="ChEBI" id="CHEBI:29108"/>
    </ligand>
</feature>
<dbReference type="GO" id="GO:0016020">
    <property type="term" value="C:membrane"/>
    <property type="evidence" value="ECO:0007669"/>
    <property type="project" value="InterPro"/>
</dbReference>
<dbReference type="PRINTS" id="PR00747">
    <property type="entry name" value="GLYHDRLASE47"/>
</dbReference>
<evidence type="ECO:0000256" key="10">
    <source>
        <dbReference type="SAM" id="SignalP"/>
    </source>
</evidence>
<dbReference type="InterPro" id="IPR012341">
    <property type="entry name" value="6hp_glycosidase-like_sf"/>
</dbReference>
<dbReference type="PANTHER" id="PTHR45679:SF6">
    <property type="entry name" value="ER DEGRADATION-ENHANCING ALPHA-MANNOSIDASE-LIKE PROTEIN 2"/>
    <property type="match status" value="1"/>
</dbReference>
<evidence type="ECO:0000256" key="5">
    <source>
        <dbReference type="ARBA" id="ARBA00054385"/>
    </source>
</evidence>
<dbReference type="GO" id="GO:1904154">
    <property type="term" value="P:positive regulation of retrograde protein transport, ER to cytosol"/>
    <property type="evidence" value="ECO:0007669"/>
    <property type="project" value="UniProtKB-ARBA"/>
</dbReference>
<comment type="similarity">
    <text evidence="2 8">Belongs to the glycosyl hydrolase 47 family.</text>
</comment>
<evidence type="ECO:0000256" key="8">
    <source>
        <dbReference type="RuleBase" id="RU361193"/>
    </source>
</evidence>
<evidence type="ECO:0000256" key="4">
    <source>
        <dbReference type="ARBA" id="ARBA00023180"/>
    </source>
</evidence>
<keyword evidence="12" id="KW-1185">Reference proteome</keyword>
<feature type="active site" description="Proton donor" evidence="6">
    <location>
        <position position="345"/>
    </location>
</feature>
<evidence type="ECO:0000313" key="12">
    <source>
        <dbReference type="Proteomes" id="UP001176961"/>
    </source>
</evidence>
<feature type="chain" id="PRO_5041360911" description="alpha-1,2-Mannosidase" evidence="10">
    <location>
        <begin position="18"/>
        <end position="970"/>
    </location>
</feature>
<reference evidence="11" key="1">
    <citation type="submission" date="2023-07" db="EMBL/GenBank/DDBJ databases">
        <authorList>
            <consortium name="CYATHOMIX"/>
        </authorList>
    </citation>
    <scope>NUCLEOTIDE SEQUENCE</scope>
    <source>
        <strain evidence="11">N/A</strain>
    </source>
</reference>
<dbReference type="AlphaFoldDB" id="A0AA36GD05"/>
<dbReference type="EMBL" id="CATQJL010000001">
    <property type="protein sequence ID" value="CAJ0589507.1"/>
    <property type="molecule type" value="Genomic_DNA"/>
</dbReference>
<dbReference type="GO" id="GO:0005509">
    <property type="term" value="F:calcium ion binding"/>
    <property type="evidence" value="ECO:0007669"/>
    <property type="project" value="InterPro"/>
</dbReference>
<evidence type="ECO:0000256" key="7">
    <source>
        <dbReference type="PIRSR" id="PIRSR601382-2"/>
    </source>
</evidence>